<reference evidence="1 2" key="1">
    <citation type="submission" date="2024-07" db="EMBL/GenBank/DDBJ databases">
        <authorList>
            <person name="Akdeniz Z."/>
        </authorList>
    </citation>
    <scope>NUCLEOTIDE SEQUENCE [LARGE SCALE GENOMIC DNA]</scope>
</reference>
<dbReference type="Proteomes" id="UP001642409">
    <property type="component" value="Unassembled WGS sequence"/>
</dbReference>
<organism evidence="1 2">
    <name type="scientific">Hexamita inflata</name>
    <dbReference type="NCBI Taxonomy" id="28002"/>
    <lineage>
        <taxon>Eukaryota</taxon>
        <taxon>Metamonada</taxon>
        <taxon>Diplomonadida</taxon>
        <taxon>Hexamitidae</taxon>
        <taxon>Hexamitinae</taxon>
        <taxon>Hexamita</taxon>
    </lineage>
</organism>
<accession>A0ABP1H898</accession>
<comment type="caution">
    <text evidence="1">The sequence shown here is derived from an EMBL/GenBank/DDBJ whole genome shotgun (WGS) entry which is preliminary data.</text>
</comment>
<keyword evidence="2" id="KW-1185">Reference proteome</keyword>
<evidence type="ECO:0000313" key="1">
    <source>
        <dbReference type="EMBL" id="CAL5987069.1"/>
    </source>
</evidence>
<name>A0ABP1H898_9EUKA</name>
<protein>
    <submittedName>
        <fullName evidence="1">Uncharacterized protein</fullName>
    </submittedName>
</protein>
<sequence>MGRPFSIDVNKFTKALASYFQNTKNMVFDTDKQLYEAFNKVYKIHRAPIWNHISQLLGKSKQQVKNFYFNSWSAQFEFVAKSAVSKSSKDQFESAMFSRIMSTNSSVVSKDSIILESLENNTILRINKQDDKDIQNILWYPLKQMHLKFSDFKVIKNECNFDWYNL</sequence>
<dbReference type="EMBL" id="CAXDID020000021">
    <property type="protein sequence ID" value="CAL5987069.1"/>
    <property type="molecule type" value="Genomic_DNA"/>
</dbReference>
<gene>
    <name evidence="1" type="ORF">HINF_LOCUS9708</name>
</gene>
<evidence type="ECO:0000313" key="2">
    <source>
        <dbReference type="Proteomes" id="UP001642409"/>
    </source>
</evidence>
<proteinExistence type="predicted"/>